<reference evidence="2" key="1">
    <citation type="journal article" date="2010" name="PLoS Negl. Trop. Dis.">
        <title>The genome sequence of Trypanosoma brucei gambiense, causative agent of chronic human african trypanosomiasis.</title>
        <authorList>
            <person name="Jackson A.P."/>
            <person name="Sanders M."/>
            <person name="Berry A."/>
            <person name="McQuillan J."/>
            <person name="Aslett M.A."/>
            <person name="Quail M.A."/>
            <person name="Chukualim B."/>
            <person name="Capewell P."/>
            <person name="MacLeod A."/>
            <person name="Melville S.E."/>
            <person name="Gibson W."/>
            <person name="Barry J.D."/>
            <person name="Berriman M."/>
            <person name="Hertz-Fowler C."/>
        </authorList>
    </citation>
    <scope>NUCLEOTIDE SEQUENCE [LARGE SCALE GENOMIC DNA]</scope>
    <source>
        <strain evidence="2">MHOM/CI/86/DAL972</strain>
    </source>
</reference>
<accession>C9ZSI1</accession>
<sequence>MLRLVPSQVTTVADVHGLPTISPLPATPPHRLMNALMLDFMGEVRDYWFRTLVWRCRHRSVHGTRLFAYFRPSFLYNVASQLPKNYLALPSSASNPGRRIIQGSSLSSLLVYTFNLLRHLLFTP</sequence>
<evidence type="ECO:0000313" key="2">
    <source>
        <dbReference type="Proteomes" id="UP000002316"/>
    </source>
</evidence>
<dbReference type="Proteomes" id="UP000002316">
    <property type="component" value="Chromosome 7"/>
</dbReference>
<dbReference type="KEGG" id="tbg:TbgDal_VII3104"/>
<proteinExistence type="predicted"/>
<organism evidence="1 2">
    <name type="scientific">Trypanosoma brucei gambiense (strain MHOM/CI/86/DAL972)</name>
    <dbReference type="NCBI Taxonomy" id="679716"/>
    <lineage>
        <taxon>Eukaryota</taxon>
        <taxon>Discoba</taxon>
        <taxon>Euglenozoa</taxon>
        <taxon>Kinetoplastea</taxon>
        <taxon>Metakinetoplastina</taxon>
        <taxon>Trypanosomatida</taxon>
        <taxon>Trypanosomatidae</taxon>
        <taxon>Trypanosoma</taxon>
    </lineage>
</organism>
<name>C9ZSI1_TRYB9</name>
<dbReference type="EMBL" id="FN554970">
    <property type="protein sequence ID" value="CBH12365.1"/>
    <property type="molecule type" value="Genomic_DNA"/>
</dbReference>
<dbReference type="AlphaFoldDB" id="C9ZSI1"/>
<gene>
    <name evidence="1" type="ORF">TbgDal_VII3104</name>
</gene>
<dbReference type="GeneID" id="23862491"/>
<dbReference type="RefSeq" id="XP_011774646.1">
    <property type="nucleotide sequence ID" value="XM_011776344.1"/>
</dbReference>
<evidence type="ECO:0000313" key="1">
    <source>
        <dbReference type="EMBL" id="CBH12365.1"/>
    </source>
</evidence>
<protein>
    <submittedName>
        <fullName evidence="1">Uncharacterized protein</fullName>
    </submittedName>
</protein>